<name>A0ABQ9HD53_9NEOP</name>
<reference evidence="1 2" key="1">
    <citation type="submission" date="2023-02" db="EMBL/GenBank/DDBJ databases">
        <title>LHISI_Scaffold_Assembly.</title>
        <authorList>
            <person name="Stuart O.P."/>
            <person name="Cleave R."/>
            <person name="Magrath M.J.L."/>
            <person name="Mikheyev A.S."/>
        </authorList>
    </citation>
    <scope>NUCLEOTIDE SEQUENCE [LARGE SCALE GENOMIC DNA]</scope>
    <source>
        <strain evidence="1">Daus_M_001</strain>
        <tissue evidence="1">Leg muscle</tissue>
    </source>
</reference>
<sequence>MKPVEELLLLQLFYYCLLQKRKTTEPNGTKMVAKNGYAVAYDVNERTTRRFKLLAQLHENGQDCIYVITTIGDT</sequence>
<accession>A0ABQ9HD53</accession>
<comment type="caution">
    <text evidence="1">The sequence shown here is derived from an EMBL/GenBank/DDBJ whole genome shotgun (WGS) entry which is preliminary data.</text>
</comment>
<gene>
    <name evidence="1" type="ORF">PR048_018726</name>
</gene>
<keyword evidence="2" id="KW-1185">Reference proteome</keyword>
<proteinExistence type="predicted"/>
<evidence type="ECO:0000313" key="1">
    <source>
        <dbReference type="EMBL" id="KAJ8882238.1"/>
    </source>
</evidence>
<evidence type="ECO:0000313" key="2">
    <source>
        <dbReference type="Proteomes" id="UP001159363"/>
    </source>
</evidence>
<protein>
    <submittedName>
        <fullName evidence="1">Uncharacterized protein</fullName>
    </submittedName>
</protein>
<dbReference type="EMBL" id="JARBHB010000006">
    <property type="protein sequence ID" value="KAJ8882238.1"/>
    <property type="molecule type" value="Genomic_DNA"/>
</dbReference>
<dbReference type="Proteomes" id="UP001159363">
    <property type="component" value="Chromosome 5"/>
</dbReference>
<organism evidence="1 2">
    <name type="scientific">Dryococelus australis</name>
    <dbReference type="NCBI Taxonomy" id="614101"/>
    <lineage>
        <taxon>Eukaryota</taxon>
        <taxon>Metazoa</taxon>
        <taxon>Ecdysozoa</taxon>
        <taxon>Arthropoda</taxon>
        <taxon>Hexapoda</taxon>
        <taxon>Insecta</taxon>
        <taxon>Pterygota</taxon>
        <taxon>Neoptera</taxon>
        <taxon>Polyneoptera</taxon>
        <taxon>Phasmatodea</taxon>
        <taxon>Verophasmatodea</taxon>
        <taxon>Anareolatae</taxon>
        <taxon>Phasmatidae</taxon>
        <taxon>Eurycanthinae</taxon>
        <taxon>Dryococelus</taxon>
    </lineage>
</organism>